<dbReference type="AlphaFoldDB" id="A0AAX7TBJ0"/>
<sequence>MHTASQIHDVFVIYWSNGVCIFRANNKITAISEAQLRPFLALETLDLSNNNVVEIKSGSFPALPLKNLFLNNNRLSSLEPGCFTNLSSTLQVLRLNRNRLSNIGPKIFTLPHLQHLELSRNRIRRVDGLTFQHLPSLRSLKIQRNSLNRLMDGCFWGLSNMEVLQLDYNNLTEVSKGWLYGLLSLQQLHLSHNTISKIKSDAWEPCPKLSELNLSSNHLSRLDESGFANLGVLDRLDVGNNRVSFIADGAFRGLSNLQMLDLQNNEISWTIEDMNGPFSALDKLKKLFLQRNQILGLVRLNTSSLLCDCQLKWLPIWVAEQTFLYCINASCAHPQMLQGRSVFAVRQEEFVCEDFPKPQITVQPETQSALKGANVTFVCSAASSSDSPMTFAWKKDNEVLNDAEIHNQAHLRVQGGAGGETEVTEYTTTLQLRNVEFSSEGRYQCVISNHFGSSYSTKARLTVHMLPSFTKTPMDLSIRAGATARLECAAVGHPSPQIAWQKDGGTDFPAARERRMHVMPEDDVFFIVDVKTEDIGVYSCTAQNTAGAISANATLTVLETPSFLRPLMDRTVAKGETAVLQCIAGGSPPPKLNWTKDDSPLVVTERHFFAAANQLLIIVDAAEADAGKYTCEMSNTLGTERGNVRLTVVPNPNCDSGAQGIVIIAVVCCVVGTSLVWVVIIYHTRRRNEDCSVTNTDETNLPADIPSYLSSQGTLADRQDGYIPSESGSSHQATIVHQWRRGIRLIMGDLMNVSPPATPSWVGLKFMFPKPFLLQNFLCSGLTSCCTFSLRNIWESSQLEASGPSSRIHPTVSNTEWHNSARESLYCSGCRVRPQGVQRLFIRAEQQCV</sequence>
<keyword evidence="10" id="KW-0325">Glycoprotein</keyword>
<dbReference type="SMART" id="SM00365">
    <property type="entry name" value="LRR_SD22"/>
    <property type="match status" value="5"/>
</dbReference>
<dbReference type="InterPro" id="IPR003599">
    <property type="entry name" value="Ig_sub"/>
</dbReference>
<evidence type="ECO:0000256" key="5">
    <source>
        <dbReference type="ARBA" id="ARBA00022729"/>
    </source>
</evidence>
<keyword evidence="8 12" id="KW-0472">Membrane</keyword>
<dbReference type="FunFam" id="2.60.40.10:FF:000161">
    <property type="entry name" value="Leucine rich repeats and immunoglobulin like domains 2"/>
    <property type="match status" value="1"/>
</dbReference>
<evidence type="ECO:0000256" key="10">
    <source>
        <dbReference type="ARBA" id="ARBA00023180"/>
    </source>
</evidence>
<evidence type="ECO:0000256" key="2">
    <source>
        <dbReference type="ARBA" id="ARBA00022475"/>
    </source>
</evidence>
<gene>
    <name evidence="14" type="primary">LRIG3</name>
</gene>
<dbReference type="Pfam" id="PF13855">
    <property type="entry name" value="LRR_8"/>
    <property type="match status" value="3"/>
</dbReference>
<reference evidence="15" key="2">
    <citation type="submission" date="2023-03" db="EMBL/GenBank/DDBJ databases">
        <authorList>
            <consortium name="Wellcome Sanger Institute Data Sharing"/>
        </authorList>
    </citation>
    <scope>NUCLEOTIDE SEQUENCE [LARGE SCALE GENOMIC DNA]</scope>
</reference>
<dbReference type="SUPFAM" id="SSF52058">
    <property type="entry name" value="L domain-like"/>
    <property type="match status" value="1"/>
</dbReference>
<dbReference type="PANTHER" id="PTHR45842">
    <property type="entry name" value="SYNAPTIC ADHESION-LIKE MOLECULE SALM"/>
    <property type="match status" value="1"/>
</dbReference>
<dbReference type="Proteomes" id="UP000265100">
    <property type="component" value="Chromosome 17"/>
</dbReference>
<dbReference type="InterPro" id="IPR003591">
    <property type="entry name" value="Leu-rich_rpt_typical-subtyp"/>
</dbReference>
<feature type="domain" description="Ig-like" evidence="13">
    <location>
        <begin position="467"/>
        <end position="556"/>
    </location>
</feature>
<feature type="domain" description="Ig-like" evidence="13">
    <location>
        <begin position="358"/>
        <end position="462"/>
    </location>
</feature>
<dbReference type="GeneTree" id="ENSGT00940000157098"/>
<name>A0AAX7TBJ0_ASTCA</name>
<reference evidence="14" key="4">
    <citation type="submission" date="2025-09" db="UniProtKB">
        <authorList>
            <consortium name="Ensembl"/>
        </authorList>
    </citation>
    <scope>IDENTIFICATION</scope>
</reference>
<dbReference type="InterPro" id="IPR013098">
    <property type="entry name" value="Ig_I-set"/>
</dbReference>
<comment type="subcellular location">
    <subcellularLocation>
        <location evidence="1">Cell membrane</location>
        <topology evidence="1">Single-pass type I membrane protein</topology>
    </subcellularLocation>
</comment>
<keyword evidence="5" id="KW-0732">Signal</keyword>
<accession>A0AAX7TBJ0</accession>
<proteinExistence type="predicted"/>
<feature type="domain" description="Ig-like" evidence="13">
    <location>
        <begin position="561"/>
        <end position="647"/>
    </location>
</feature>
<evidence type="ECO:0000256" key="4">
    <source>
        <dbReference type="ARBA" id="ARBA00022692"/>
    </source>
</evidence>
<dbReference type="FunFam" id="2.60.40.10:FF:000150">
    <property type="entry name" value="Leucine rich repeats and immunoglobulin like domains 3"/>
    <property type="match status" value="1"/>
</dbReference>
<dbReference type="PROSITE" id="PS51450">
    <property type="entry name" value="LRR"/>
    <property type="match status" value="5"/>
</dbReference>
<dbReference type="Ensembl" id="ENSACLT00000088763.1">
    <property type="protein sequence ID" value="ENSACLP00000053645.1"/>
    <property type="gene ID" value="ENSACLG00000008332.2"/>
</dbReference>
<dbReference type="CDD" id="cd05763">
    <property type="entry name" value="IgI_LRIG1-like"/>
    <property type="match status" value="1"/>
</dbReference>
<keyword evidence="11" id="KW-0393">Immunoglobulin domain</keyword>
<dbReference type="InterPro" id="IPR032675">
    <property type="entry name" value="LRR_dom_sf"/>
</dbReference>
<feature type="transmembrane region" description="Helical" evidence="12">
    <location>
        <begin position="660"/>
        <end position="682"/>
    </location>
</feature>
<dbReference type="Pfam" id="PF13927">
    <property type="entry name" value="Ig_3"/>
    <property type="match status" value="1"/>
</dbReference>
<evidence type="ECO:0000313" key="14">
    <source>
        <dbReference type="Ensembl" id="ENSACLP00000053645.1"/>
    </source>
</evidence>
<reference evidence="14" key="3">
    <citation type="submission" date="2025-08" db="UniProtKB">
        <authorList>
            <consortium name="Ensembl"/>
        </authorList>
    </citation>
    <scope>IDENTIFICATION</scope>
</reference>
<keyword evidence="2" id="KW-1003">Cell membrane</keyword>
<protein>
    <recommendedName>
        <fullName evidence="13">Ig-like domain-containing protein</fullName>
    </recommendedName>
</protein>
<keyword evidence="15" id="KW-1185">Reference proteome</keyword>
<dbReference type="Gene3D" id="2.60.40.10">
    <property type="entry name" value="Immunoglobulins"/>
    <property type="match status" value="3"/>
</dbReference>
<dbReference type="PROSITE" id="PS50835">
    <property type="entry name" value="IG_LIKE"/>
    <property type="match status" value="3"/>
</dbReference>
<evidence type="ECO:0000256" key="3">
    <source>
        <dbReference type="ARBA" id="ARBA00022614"/>
    </source>
</evidence>
<keyword evidence="7 12" id="KW-1133">Transmembrane helix</keyword>
<dbReference type="PANTHER" id="PTHR45842:SF16">
    <property type="entry name" value="LEUCINE-RICH REPEATS AND IMMUNOGLOBULIN-LIKE DOMAINS 3"/>
    <property type="match status" value="1"/>
</dbReference>
<evidence type="ECO:0000256" key="11">
    <source>
        <dbReference type="ARBA" id="ARBA00023319"/>
    </source>
</evidence>
<keyword evidence="4 12" id="KW-0812">Transmembrane</keyword>
<evidence type="ECO:0000256" key="9">
    <source>
        <dbReference type="ARBA" id="ARBA00023157"/>
    </source>
</evidence>
<dbReference type="Gene3D" id="3.80.10.10">
    <property type="entry name" value="Ribonuclease Inhibitor"/>
    <property type="match status" value="3"/>
</dbReference>
<dbReference type="InterPro" id="IPR036179">
    <property type="entry name" value="Ig-like_dom_sf"/>
</dbReference>
<evidence type="ECO:0000313" key="15">
    <source>
        <dbReference type="Proteomes" id="UP000265100"/>
    </source>
</evidence>
<dbReference type="InterPro" id="IPR001611">
    <property type="entry name" value="Leu-rich_rpt"/>
</dbReference>
<evidence type="ECO:0000256" key="8">
    <source>
        <dbReference type="ARBA" id="ARBA00023136"/>
    </source>
</evidence>
<evidence type="ECO:0000256" key="6">
    <source>
        <dbReference type="ARBA" id="ARBA00022737"/>
    </source>
</evidence>
<dbReference type="InterPro" id="IPR050467">
    <property type="entry name" value="LRFN"/>
</dbReference>
<keyword evidence="6" id="KW-0677">Repeat</keyword>
<dbReference type="SMART" id="SM00409">
    <property type="entry name" value="IG"/>
    <property type="match status" value="3"/>
</dbReference>
<evidence type="ECO:0000256" key="7">
    <source>
        <dbReference type="ARBA" id="ARBA00022989"/>
    </source>
</evidence>
<keyword evidence="9" id="KW-1015">Disulfide bond</keyword>
<organism evidence="14 15">
    <name type="scientific">Astatotilapia calliptera</name>
    <name type="common">Eastern happy</name>
    <name type="synonym">Chromis callipterus</name>
    <dbReference type="NCBI Taxonomy" id="8154"/>
    <lineage>
        <taxon>Eukaryota</taxon>
        <taxon>Metazoa</taxon>
        <taxon>Chordata</taxon>
        <taxon>Craniata</taxon>
        <taxon>Vertebrata</taxon>
        <taxon>Euteleostomi</taxon>
        <taxon>Actinopterygii</taxon>
        <taxon>Neopterygii</taxon>
        <taxon>Teleostei</taxon>
        <taxon>Neoteleostei</taxon>
        <taxon>Acanthomorphata</taxon>
        <taxon>Ovalentaria</taxon>
        <taxon>Cichlomorphae</taxon>
        <taxon>Cichliformes</taxon>
        <taxon>Cichlidae</taxon>
        <taxon>African cichlids</taxon>
        <taxon>Pseudocrenilabrinae</taxon>
        <taxon>Haplochromini</taxon>
        <taxon>Astatotilapia</taxon>
    </lineage>
</organism>
<dbReference type="GO" id="GO:0005886">
    <property type="term" value="C:plasma membrane"/>
    <property type="evidence" value="ECO:0007669"/>
    <property type="project" value="UniProtKB-SubCell"/>
</dbReference>
<evidence type="ECO:0000256" key="1">
    <source>
        <dbReference type="ARBA" id="ARBA00004251"/>
    </source>
</evidence>
<dbReference type="FunFam" id="2.60.40.10:FF:000224">
    <property type="entry name" value="Leucine rich repeats and immunoglobulin like domains 3"/>
    <property type="match status" value="1"/>
</dbReference>
<keyword evidence="3" id="KW-0433">Leucine-rich repeat</keyword>
<dbReference type="InterPro" id="IPR003598">
    <property type="entry name" value="Ig_sub2"/>
</dbReference>
<evidence type="ECO:0000259" key="13">
    <source>
        <dbReference type="PROSITE" id="PS50835"/>
    </source>
</evidence>
<dbReference type="SMART" id="SM00408">
    <property type="entry name" value="IGc2"/>
    <property type="match status" value="3"/>
</dbReference>
<dbReference type="SMART" id="SM00369">
    <property type="entry name" value="LRR_TYP"/>
    <property type="match status" value="11"/>
</dbReference>
<dbReference type="InterPro" id="IPR013783">
    <property type="entry name" value="Ig-like_fold"/>
</dbReference>
<dbReference type="InterPro" id="IPR007110">
    <property type="entry name" value="Ig-like_dom"/>
</dbReference>
<reference evidence="14 15" key="1">
    <citation type="submission" date="2018-05" db="EMBL/GenBank/DDBJ databases">
        <authorList>
            <person name="Datahose"/>
        </authorList>
    </citation>
    <scope>NUCLEOTIDE SEQUENCE</scope>
</reference>
<evidence type="ECO:0000256" key="12">
    <source>
        <dbReference type="SAM" id="Phobius"/>
    </source>
</evidence>
<dbReference type="SUPFAM" id="SSF48726">
    <property type="entry name" value="Immunoglobulin"/>
    <property type="match status" value="3"/>
</dbReference>
<dbReference type="Pfam" id="PF07679">
    <property type="entry name" value="I-set"/>
    <property type="match status" value="2"/>
</dbReference>